<keyword evidence="4 8" id="KW-0812">Transmembrane</keyword>
<evidence type="ECO:0000313" key="9">
    <source>
        <dbReference type="EMBL" id="WCO66443.1"/>
    </source>
</evidence>
<evidence type="ECO:0000256" key="5">
    <source>
        <dbReference type="ARBA" id="ARBA00022989"/>
    </source>
</evidence>
<keyword evidence="10" id="KW-1185">Reference proteome</keyword>
<feature type="transmembrane region" description="Helical" evidence="8">
    <location>
        <begin position="113"/>
        <end position="137"/>
    </location>
</feature>
<dbReference type="GO" id="GO:0044038">
    <property type="term" value="P:cell wall macromolecule biosynthetic process"/>
    <property type="evidence" value="ECO:0007669"/>
    <property type="project" value="TreeGrafter"/>
</dbReference>
<dbReference type="AlphaFoldDB" id="A0AAF0BUU2"/>
<dbReference type="PANTHER" id="PTHR22926">
    <property type="entry name" value="PHOSPHO-N-ACETYLMURAMOYL-PENTAPEPTIDE-TRANSFERASE"/>
    <property type="match status" value="1"/>
</dbReference>
<dbReference type="InterPro" id="IPR018480">
    <property type="entry name" value="PNAcMuramoyl-5peptid_Trfase_CS"/>
</dbReference>
<sequence>MLTPSTAAYATVFAVAFGVTLVLTPVAGWLARRLGALAQPDERRVHKVPTPYFGGLAMLLGFGVALLVASRMDAFGAVFSAPRACIGVGLGAAIACAVGTVDDVRPVSPPAKMSGLVLAGCALYLFGASMVILPLPFGDSDVLLGPDMAPLVTVIWVLVMANATNFIDGLDGLAAGIVAIAAGAFFLYGYRVAGVDVIRPDNPSPLLAVIVVGICIGFLPYNFHPARIFMGDGGALMLGVLMAGSTMLVGGQSPNQFSGRVFFFYLPLIPIVIMGVPILDTLWAIIRRARKGTSPAHADKDHLHHRLMRLGHGQRRTVLILWAWTGLLSAFVLFPVYTRKLDAFVPIGLAALGLILYIYLHPGVRRTRDVEG</sequence>
<feature type="binding site" evidence="7">
    <location>
        <position position="165"/>
    </location>
    <ligand>
        <name>Mg(2+)</name>
        <dbReference type="ChEBI" id="CHEBI:18420"/>
    </ligand>
</feature>
<feature type="transmembrane region" description="Helical" evidence="8">
    <location>
        <begin position="173"/>
        <end position="193"/>
    </location>
</feature>
<comment type="cofactor">
    <cofactor evidence="7">
        <name>Mg(2+)</name>
        <dbReference type="ChEBI" id="CHEBI:18420"/>
    </cofactor>
</comment>
<dbReference type="Pfam" id="PF00953">
    <property type="entry name" value="Glycos_transf_4"/>
    <property type="match status" value="1"/>
</dbReference>
<proteinExistence type="predicted"/>
<dbReference type="PANTHER" id="PTHR22926:SF3">
    <property type="entry name" value="UNDECAPRENYL-PHOSPHATE ALPHA-N-ACETYLGLUCOSAMINYL 1-PHOSPHATE TRANSFERASE"/>
    <property type="match status" value="1"/>
</dbReference>
<dbReference type="GO" id="GO:0005886">
    <property type="term" value="C:plasma membrane"/>
    <property type="evidence" value="ECO:0007669"/>
    <property type="project" value="UniProtKB-SubCell"/>
</dbReference>
<feature type="transmembrane region" description="Helical" evidence="8">
    <location>
        <begin position="235"/>
        <end position="252"/>
    </location>
</feature>
<keyword evidence="3" id="KW-0808">Transferase</keyword>
<protein>
    <submittedName>
        <fullName evidence="9">MraY family glycosyltransferase</fullName>
    </submittedName>
</protein>
<feature type="transmembrane region" description="Helical" evidence="8">
    <location>
        <begin position="52"/>
        <end position="69"/>
    </location>
</feature>
<keyword evidence="2" id="KW-1003">Cell membrane</keyword>
<name>A0AAF0BUU2_9ACTN</name>
<dbReference type="KEGG" id="ima:PO878_18250"/>
<accession>A0AAF0BUU2</accession>
<gene>
    <name evidence="9" type="ORF">PO878_18250</name>
</gene>
<dbReference type="InterPro" id="IPR000715">
    <property type="entry name" value="Glycosyl_transferase_4"/>
</dbReference>
<reference evidence="9" key="1">
    <citation type="submission" date="2023-01" db="EMBL/GenBank/DDBJ databases">
        <title>The diversity of Class Acidimicrobiia in South China Sea sediment environments and the proposal of Iamia marina sp. nov., a novel species of the genus Iamia.</title>
        <authorList>
            <person name="He Y."/>
            <person name="Tian X."/>
        </authorList>
    </citation>
    <scope>NUCLEOTIDE SEQUENCE</scope>
    <source>
        <strain evidence="9">DSM 19957</strain>
    </source>
</reference>
<dbReference type="EMBL" id="CP116942">
    <property type="protein sequence ID" value="WCO66443.1"/>
    <property type="molecule type" value="Genomic_DNA"/>
</dbReference>
<dbReference type="GO" id="GO:0071555">
    <property type="term" value="P:cell wall organization"/>
    <property type="evidence" value="ECO:0007669"/>
    <property type="project" value="TreeGrafter"/>
</dbReference>
<keyword evidence="6 8" id="KW-0472">Membrane</keyword>
<feature type="transmembrane region" description="Helical" evidence="8">
    <location>
        <begin position="143"/>
        <end position="161"/>
    </location>
</feature>
<feature type="transmembrane region" description="Helical" evidence="8">
    <location>
        <begin position="81"/>
        <end position="101"/>
    </location>
</feature>
<evidence type="ECO:0000256" key="2">
    <source>
        <dbReference type="ARBA" id="ARBA00022475"/>
    </source>
</evidence>
<dbReference type="RefSeq" id="WP_272735966.1">
    <property type="nucleotide sequence ID" value="NZ_CP116942.1"/>
</dbReference>
<feature type="transmembrane region" description="Helical" evidence="8">
    <location>
        <begin position="264"/>
        <end position="286"/>
    </location>
</feature>
<feature type="transmembrane region" description="Helical" evidence="8">
    <location>
        <begin position="205"/>
        <end position="223"/>
    </location>
</feature>
<feature type="transmembrane region" description="Helical" evidence="8">
    <location>
        <begin position="343"/>
        <end position="360"/>
    </location>
</feature>
<evidence type="ECO:0000256" key="7">
    <source>
        <dbReference type="PIRSR" id="PIRSR600715-1"/>
    </source>
</evidence>
<dbReference type="CDD" id="cd06853">
    <property type="entry name" value="GT_WecA_like"/>
    <property type="match status" value="1"/>
</dbReference>
<feature type="transmembrane region" description="Helical" evidence="8">
    <location>
        <begin position="318"/>
        <end position="337"/>
    </location>
</feature>
<feature type="transmembrane region" description="Helical" evidence="8">
    <location>
        <begin position="6"/>
        <end position="31"/>
    </location>
</feature>
<comment type="subcellular location">
    <subcellularLocation>
        <location evidence="1">Cell membrane</location>
        <topology evidence="1">Multi-pass membrane protein</topology>
    </subcellularLocation>
</comment>
<feature type="binding site" evidence="7">
    <location>
        <position position="232"/>
    </location>
    <ligand>
        <name>Mg(2+)</name>
        <dbReference type="ChEBI" id="CHEBI:18420"/>
    </ligand>
</feature>
<dbReference type="GO" id="GO:0016780">
    <property type="term" value="F:phosphotransferase activity, for other substituted phosphate groups"/>
    <property type="evidence" value="ECO:0007669"/>
    <property type="project" value="InterPro"/>
</dbReference>
<keyword evidence="7" id="KW-0479">Metal-binding</keyword>
<evidence type="ECO:0000256" key="3">
    <source>
        <dbReference type="ARBA" id="ARBA00022679"/>
    </source>
</evidence>
<keyword evidence="5 8" id="KW-1133">Transmembrane helix</keyword>
<evidence type="ECO:0000256" key="1">
    <source>
        <dbReference type="ARBA" id="ARBA00004651"/>
    </source>
</evidence>
<dbReference type="PROSITE" id="PS01348">
    <property type="entry name" value="MRAY_2"/>
    <property type="match status" value="1"/>
</dbReference>
<dbReference type="GO" id="GO:0046872">
    <property type="term" value="F:metal ion binding"/>
    <property type="evidence" value="ECO:0007669"/>
    <property type="project" value="UniProtKB-KW"/>
</dbReference>
<keyword evidence="7" id="KW-0460">Magnesium</keyword>
<dbReference type="GO" id="GO:0009103">
    <property type="term" value="P:lipopolysaccharide biosynthetic process"/>
    <property type="evidence" value="ECO:0007669"/>
    <property type="project" value="TreeGrafter"/>
</dbReference>
<evidence type="ECO:0000256" key="8">
    <source>
        <dbReference type="SAM" id="Phobius"/>
    </source>
</evidence>
<organism evidence="9 10">
    <name type="scientific">Iamia majanohamensis</name>
    <dbReference type="NCBI Taxonomy" id="467976"/>
    <lineage>
        <taxon>Bacteria</taxon>
        <taxon>Bacillati</taxon>
        <taxon>Actinomycetota</taxon>
        <taxon>Acidimicrobiia</taxon>
        <taxon>Acidimicrobiales</taxon>
        <taxon>Iamiaceae</taxon>
        <taxon>Iamia</taxon>
    </lineage>
</organism>
<dbReference type="Proteomes" id="UP001216390">
    <property type="component" value="Chromosome"/>
</dbReference>
<evidence type="ECO:0000313" key="10">
    <source>
        <dbReference type="Proteomes" id="UP001216390"/>
    </source>
</evidence>
<evidence type="ECO:0000256" key="6">
    <source>
        <dbReference type="ARBA" id="ARBA00023136"/>
    </source>
</evidence>
<evidence type="ECO:0000256" key="4">
    <source>
        <dbReference type="ARBA" id="ARBA00022692"/>
    </source>
</evidence>